<dbReference type="InterPro" id="IPR005828">
    <property type="entry name" value="MFS_sugar_transport-like"/>
</dbReference>
<feature type="transmembrane region" description="Helical" evidence="5">
    <location>
        <begin position="84"/>
        <end position="104"/>
    </location>
</feature>
<evidence type="ECO:0000256" key="1">
    <source>
        <dbReference type="ARBA" id="ARBA00004370"/>
    </source>
</evidence>
<feature type="transmembrane region" description="Helical" evidence="5">
    <location>
        <begin position="202"/>
        <end position="221"/>
    </location>
</feature>
<name>A0A9N9MU40_9CUCU</name>
<gene>
    <name evidence="6" type="ORF">CEUTPL_LOCUS7678</name>
</gene>
<feature type="transmembrane region" description="Helical" evidence="5">
    <location>
        <begin position="346"/>
        <end position="368"/>
    </location>
</feature>
<proteinExistence type="predicted"/>
<dbReference type="GO" id="GO:0022857">
    <property type="term" value="F:transmembrane transporter activity"/>
    <property type="evidence" value="ECO:0007669"/>
    <property type="project" value="InterPro"/>
</dbReference>
<protein>
    <submittedName>
        <fullName evidence="6">Uncharacterized protein</fullName>
    </submittedName>
</protein>
<keyword evidence="3 5" id="KW-1133">Transmembrane helix</keyword>
<dbReference type="InterPro" id="IPR036259">
    <property type="entry name" value="MFS_trans_sf"/>
</dbReference>
<dbReference type="Pfam" id="PF00083">
    <property type="entry name" value="Sugar_tr"/>
    <property type="match status" value="1"/>
</dbReference>
<dbReference type="GO" id="GO:0016020">
    <property type="term" value="C:membrane"/>
    <property type="evidence" value="ECO:0007669"/>
    <property type="project" value="UniProtKB-SubCell"/>
</dbReference>
<feature type="transmembrane region" description="Helical" evidence="5">
    <location>
        <begin position="138"/>
        <end position="158"/>
    </location>
</feature>
<feature type="transmembrane region" description="Helical" evidence="5">
    <location>
        <begin position="42"/>
        <end position="64"/>
    </location>
</feature>
<sequence length="488" mass="55194">MQKPQIHNGNLELTYFFDKQAEPTMLEETETSKIGTSIKNKIWQIFPSACASLTCIPFGLMLGWPSPTYPTLIFAEDSPVPITLDQSAMIAGFLLLGVCFGTLFSTSSIAQGPKNGIIFGNLCIVLGWVLMWQSQNMYWLLASRFLMGSGHGYAMGQIKRYIIEMTEDALSASLVKQTQFYALFGFVLAFAVGPFISFRLFALTSLILATFILFLAIFLPSTPRELIQAKKIRDAKKLLVFLKPDSNPDQEIDKIRETDSNVKPVNDFGFMKIMRDNSLRVNFIKFTFIVICQQYCGAPPTLVYTQIIFSRSNVPYPEYIALGYAVLFFLSNLVGCYISPKYNKKTVLLVSSFSILLLFILNILVIYFKVNEKYFSYTSVIVMYLFIIVYTTSLGSIPFTLINDWFPQNCRVFMTKFYIVMFSLLGLSITKIFQVLIGQFPLYIPFCLFSAVIVFAIGFISIFMSGGGNKHFYKTNIAEIVVGVEEKK</sequence>
<dbReference type="Proteomes" id="UP001152799">
    <property type="component" value="Chromosome 4"/>
</dbReference>
<comment type="subcellular location">
    <subcellularLocation>
        <location evidence="1">Membrane</location>
    </subcellularLocation>
</comment>
<dbReference type="PANTHER" id="PTHR48021:SF46">
    <property type="entry name" value="MAJOR FACILITATOR SUPERFAMILY (MFS) PROFILE DOMAIN-CONTAINING PROTEIN"/>
    <property type="match status" value="1"/>
</dbReference>
<organism evidence="6 7">
    <name type="scientific">Ceutorhynchus assimilis</name>
    <name type="common">cabbage seed weevil</name>
    <dbReference type="NCBI Taxonomy" id="467358"/>
    <lineage>
        <taxon>Eukaryota</taxon>
        <taxon>Metazoa</taxon>
        <taxon>Ecdysozoa</taxon>
        <taxon>Arthropoda</taxon>
        <taxon>Hexapoda</taxon>
        <taxon>Insecta</taxon>
        <taxon>Pterygota</taxon>
        <taxon>Neoptera</taxon>
        <taxon>Endopterygota</taxon>
        <taxon>Coleoptera</taxon>
        <taxon>Polyphaga</taxon>
        <taxon>Cucujiformia</taxon>
        <taxon>Curculionidae</taxon>
        <taxon>Ceutorhynchinae</taxon>
        <taxon>Ceutorhynchus</taxon>
    </lineage>
</organism>
<dbReference type="InterPro" id="IPR050549">
    <property type="entry name" value="MFS_Trehalose_Transporter"/>
</dbReference>
<evidence type="ECO:0000256" key="5">
    <source>
        <dbReference type="SAM" id="Phobius"/>
    </source>
</evidence>
<feature type="transmembrane region" description="Helical" evidence="5">
    <location>
        <begin position="417"/>
        <end position="437"/>
    </location>
</feature>
<feature type="transmembrane region" description="Helical" evidence="5">
    <location>
        <begin position="374"/>
        <end position="397"/>
    </location>
</feature>
<evidence type="ECO:0000313" key="6">
    <source>
        <dbReference type="EMBL" id="CAG9767111.1"/>
    </source>
</evidence>
<keyword evidence="2 5" id="KW-0812">Transmembrane</keyword>
<evidence type="ECO:0000256" key="2">
    <source>
        <dbReference type="ARBA" id="ARBA00022692"/>
    </source>
</evidence>
<feature type="transmembrane region" description="Helical" evidence="5">
    <location>
        <begin position="283"/>
        <end position="307"/>
    </location>
</feature>
<keyword evidence="7" id="KW-1185">Reference proteome</keyword>
<feature type="transmembrane region" description="Helical" evidence="5">
    <location>
        <begin position="443"/>
        <end position="464"/>
    </location>
</feature>
<dbReference type="OrthoDB" id="6339427at2759"/>
<reference evidence="6" key="1">
    <citation type="submission" date="2022-01" db="EMBL/GenBank/DDBJ databases">
        <authorList>
            <person name="King R."/>
        </authorList>
    </citation>
    <scope>NUCLEOTIDE SEQUENCE</scope>
</reference>
<evidence type="ECO:0000256" key="4">
    <source>
        <dbReference type="ARBA" id="ARBA00023136"/>
    </source>
</evidence>
<accession>A0A9N9MU40</accession>
<dbReference type="SUPFAM" id="SSF103473">
    <property type="entry name" value="MFS general substrate transporter"/>
    <property type="match status" value="1"/>
</dbReference>
<feature type="transmembrane region" description="Helical" evidence="5">
    <location>
        <begin position="116"/>
        <end position="132"/>
    </location>
</feature>
<dbReference type="AlphaFoldDB" id="A0A9N9MU40"/>
<evidence type="ECO:0000313" key="7">
    <source>
        <dbReference type="Proteomes" id="UP001152799"/>
    </source>
</evidence>
<dbReference type="PANTHER" id="PTHR48021">
    <property type="match status" value="1"/>
</dbReference>
<keyword evidence="4 5" id="KW-0472">Membrane</keyword>
<feature type="transmembrane region" description="Helical" evidence="5">
    <location>
        <begin position="319"/>
        <end position="339"/>
    </location>
</feature>
<evidence type="ECO:0000256" key="3">
    <source>
        <dbReference type="ARBA" id="ARBA00022989"/>
    </source>
</evidence>
<dbReference type="EMBL" id="OU892280">
    <property type="protein sequence ID" value="CAG9767111.1"/>
    <property type="molecule type" value="Genomic_DNA"/>
</dbReference>
<feature type="transmembrane region" description="Helical" evidence="5">
    <location>
        <begin position="179"/>
        <end position="196"/>
    </location>
</feature>
<dbReference type="Gene3D" id="1.20.1250.20">
    <property type="entry name" value="MFS general substrate transporter like domains"/>
    <property type="match status" value="1"/>
</dbReference>